<dbReference type="GO" id="GO:0043560">
    <property type="term" value="F:insulin receptor substrate binding"/>
    <property type="evidence" value="ECO:0007669"/>
    <property type="project" value="TreeGrafter"/>
</dbReference>
<dbReference type="FunFam" id="2.60.40.10:FF:001941">
    <property type="entry name" value="Tyrosine-protein kinase receptor"/>
    <property type="match status" value="1"/>
</dbReference>
<dbReference type="KEGG" id="bter:100650952"/>
<keyword evidence="12 21" id="KW-0067">ATP-binding</keyword>
<dbReference type="FunFam" id="3.80.20.20:FF:000001">
    <property type="entry name" value="Tyrosine-protein kinase receptor"/>
    <property type="match status" value="1"/>
</dbReference>
<evidence type="ECO:0000256" key="7">
    <source>
        <dbReference type="ARBA" id="ARBA00022723"/>
    </source>
</evidence>
<evidence type="ECO:0000313" key="27">
    <source>
        <dbReference type="Proteomes" id="UP000835206"/>
    </source>
</evidence>
<dbReference type="FunFam" id="1.10.510.10:FF:000528">
    <property type="entry name" value="Tyrosine-protein kinase receptor"/>
    <property type="match status" value="1"/>
</dbReference>
<feature type="domain" description="Fibronectin type-III" evidence="26">
    <location>
        <begin position="1058"/>
        <end position="1160"/>
    </location>
</feature>
<organism evidence="27 30">
    <name type="scientific">Bombus terrestris</name>
    <name type="common">Buff-tailed bumblebee</name>
    <name type="synonym">Apis terrestris</name>
    <dbReference type="NCBI Taxonomy" id="30195"/>
    <lineage>
        <taxon>Eukaryota</taxon>
        <taxon>Metazoa</taxon>
        <taxon>Ecdysozoa</taxon>
        <taxon>Arthropoda</taxon>
        <taxon>Hexapoda</taxon>
        <taxon>Insecta</taxon>
        <taxon>Pterygota</taxon>
        <taxon>Neoptera</taxon>
        <taxon>Endopterygota</taxon>
        <taxon>Hymenoptera</taxon>
        <taxon>Apocrita</taxon>
        <taxon>Aculeata</taxon>
        <taxon>Apoidea</taxon>
        <taxon>Anthophila</taxon>
        <taxon>Apidae</taxon>
        <taxon>Bombus</taxon>
        <taxon>Bombus</taxon>
    </lineage>
</organism>
<dbReference type="GeneID" id="100650952"/>
<evidence type="ECO:0000256" key="1">
    <source>
        <dbReference type="ARBA" id="ARBA00001936"/>
    </source>
</evidence>
<evidence type="ECO:0000256" key="18">
    <source>
        <dbReference type="ARBA" id="ARBA00023180"/>
    </source>
</evidence>
<dbReference type="PROSITE" id="PS00107">
    <property type="entry name" value="PROTEIN_KINASE_ATP"/>
    <property type="match status" value="1"/>
</dbReference>
<dbReference type="InterPro" id="IPR011009">
    <property type="entry name" value="Kinase-like_dom_sf"/>
</dbReference>
<dbReference type="SUPFAM" id="SSF49265">
    <property type="entry name" value="Fibronectin type III"/>
    <property type="match status" value="3"/>
</dbReference>
<dbReference type="PRINTS" id="PR00109">
    <property type="entry name" value="TYRKINASE"/>
</dbReference>
<dbReference type="SMART" id="SM00060">
    <property type="entry name" value="FN3"/>
    <property type="match status" value="3"/>
</dbReference>
<dbReference type="Pfam" id="PF00757">
    <property type="entry name" value="Furin-like"/>
    <property type="match status" value="1"/>
</dbReference>
<dbReference type="GO" id="GO:0030424">
    <property type="term" value="C:axon"/>
    <property type="evidence" value="ECO:0007669"/>
    <property type="project" value="TreeGrafter"/>
</dbReference>
<evidence type="ECO:0000256" key="14">
    <source>
        <dbReference type="ARBA" id="ARBA00023136"/>
    </source>
</evidence>
<evidence type="ECO:0000313" key="28">
    <source>
        <dbReference type="RefSeq" id="XP_003393794.2"/>
    </source>
</evidence>
<dbReference type="InterPro" id="IPR036116">
    <property type="entry name" value="FN3_sf"/>
</dbReference>
<evidence type="ECO:0000256" key="15">
    <source>
        <dbReference type="ARBA" id="ARBA00023137"/>
    </source>
</evidence>
<feature type="binding site" evidence="21">
    <location>
        <position position="1261"/>
    </location>
    <ligand>
        <name>ATP</name>
        <dbReference type="ChEBI" id="CHEBI:30616"/>
    </ligand>
</feature>
<dbReference type="InterPro" id="IPR009030">
    <property type="entry name" value="Growth_fac_rcpt_cys_sf"/>
</dbReference>
<dbReference type="SUPFAM" id="SSF56112">
    <property type="entry name" value="Protein kinase-like (PK-like)"/>
    <property type="match status" value="1"/>
</dbReference>
<dbReference type="PANTHER" id="PTHR24416">
    <property type="entry name" value="TYROSINE-PROTEIN KINASE RECEPTOR"/>
    <property type="match status" value="1"/>
</dbReference>
<protein>
    <recommendedName>
        <fullName evidence="22">Tyrosine-protein kinase receptor</fullName>
        <ecNumber evidence="22">2.7.10.1</ecNumber>
    </recommendedName>
</protein>
<dbReference type="Proteomes" id="UP000835206">
    <property type="component" value="Chromosome 2"/>
</dbReference>
<evidence type="ECO:0000256" key="9">
    <source>
        <dbReference type="ARBA" id="ARBA00022737"/>
    </source>
</evidence>
<evidence type="ECO:0000313" key="29">
    <source>
        <dbReference type="RefSeq" id="XP_048266409.1"/>
    </source>
</evidence>
<evidence type="ECO:0000256" key="8">
    <source>
        <dbReference type="ARBA" id="ARBA00022729"/>
    </source>
</evidence>
<dbReference type="FunFam" id="3.30.200.20:FF:000026">
    <property type="entry name" value="Tyrosine-protein kinase receptor"/>
    <property type="match status" value="1"/>
</dbReference>
<dbReference type="InterPro" id="IPR006211">
    <property type="entry name" value="Furin-like_Cys-rich_dom"/>
</dbReference>
<name>A0A9C6W373_BOMTE</name>
<dbReference type="InterPro" id="IPR036941">
    <property type="entry name" value="Rcpt_L-dom_sf"/>
</dbReference>
<evidence type="ECO:0000256" key="3">
    <source>
        <dbReference type="ARBA" id="ARBA00022553"/>
    </source>
</evidence>
<feature type="region of interest" description="Disordered" evidence="23">
    <location>
        <begin position="909"/>
        <end position="929"/>
    </location>
</feature>
<sequence length="1748" mass="198162">MFVFEVTIIRKIFCPSSARNPNMEPLTWCTRRLGGSVAASEESTIAVTLAKVAATTSSRLSTNANPVNDCSSTTTWICETTCRLTDTSEDANSVLRHCHCWSGSATPGHDGPPLSLFLPNRQNQSNVCDLCERLRGRSCDYSTLDEKSTEGRLDRITRRGQRQVVNRDVNHTMISSKISQRDRLVSDASSTSYVSSVVRWSLRPERSFRWTRQKHALAWTILFLLVLVPSTSANLQKGISRGSSKEEGVCQSIDIRNSVRYFSRLKGCRLVEGFVQILLIDNAEPSEYANISFPELKEITGYLLLYRVKGLRSIGRLFPNLTVIRGHSLFINYALVAFEMMNLQEIGLHSLTTIVRGSVRFEKNPALCYVDTIDWDLIAKAGKGEHVIAGNNPRNGCPVCEKHCPQRQTKSDEYLCWNQQHCQQICDRKCENNACDESGTCCHPSCLGTCTGPTNRDCVVCKDVVTDNNECREQCPNGTLEFMNHRCINEERCLAMQKPREVFNVKNYPYKSFNGSCVMECPPGYMDEESNGKVSCKKCEGPCQKECAGANVDSIASAQKLRGCTHITGSLEIQIRGGKNIVKELEDSLSTIEEIDGYLKIVRSFPLISLNFLKNLRVIRGNDIDNSKYSLLVMDNQNLQELWDWSLHKDIKILSKGGIGKIFFHLNPKLCLYKIEMLREKAGLRPFTDYEVAPNSNGDKVACNVTELRTRVGKKSPWGAVIEWEPFIHHDARSLLGYVVYFIEAPNMNVTMYDGRDACGGDGWKVDDVSASTNTTLMEGSKFGSGRQEKNVHTHYLSQLKPYTQYAYYVKTYTIATERSGAQSNLTYFRTMPEAPSSPRSLMTWSNSSSELIMSWLPPLHKNGNLTHYRIFGRWEPDDPNFIDQRNYCEEPLMLTDKKALAEEERKRIEEEKEQMIPETGTCECPDRETDQSLREKEASSAIEFEDALHNQVYIKRKPKKKRDVSEMSFILSRKTKSLDRDQPVMEKIENGTYIVFEQLVPSMNLSFVMKNLRHFAAYNIEVQACRAQEMNDTYKKCSTKSMRTYRTLPLESADNIPPNTFKMSISGENNSLTMVTLQWDEPPQPNGLIITYQIEYKRVDIQNYKPTVVCITRRDFTKAGNSYVLKELPAGNYSVKVRATSLAGYGAYTHVKYFYIEERNTLSTFWVIFWLLLCVFIAAFGFVSFYFCKRKFLRNVPNVTLIATVNPEYVSTPYVLDEWEVPREKIEMLKSLGTGTFGMVYEGIAKDIVKGKPEVRCAVKTVNKDATDRERIEFLNEASVMKGFDAHHVVKLLGVVTRGQPTLVIMELMVNGDLKRYLRSHRPGTCENMINAPPKLDRILQMAIEIADGMAYLSTKKFVHRDLAARNCMVAEDLTVKVGDFGMTRDIYERDYYRKGSKGLLPVRWMAPESLKDGVFSSYSDVWSYGVVLWEMVTFASQPYQGLSNEQVLRYVIEGGVMERPENCPELLYELMKHTWRHKATRRPTFMDIASMLLKHIDSDRFQNVSFYHSVEGVEARNQNKSNSPQIDQHLELATLQDLQEEEVEGEEDSPLRQDFGDFASFEPNSIKNSFSPRFRMDSYGENSKTNSNCHDMNSSNVPLKAGFDDFDGVSADSIASGKDVLNLPFVEDSLKSVKSSPFINAKSTSRSNLSQLSISNRSGSPKNPSKRSFLSSPNSSKLVNPDYENGSPEILSAAEKREAVPLRVDFPSMDTINIDNGMEKKEMKSPVEYVNKPETLNNGYISSTTT</sequence>
<feature type="region of interest" description="Disordered" evidence="23">
    <location>
        <begin position="1711"/>
        <end position="1748"/>
    </location>
</feature>
<dbReference type="Gene3D" id="1.10.510.10">
    <property type="entry name" value="Transferase(Phosphotransferase) domain 1"/>
    <property type="match status" value="1"/>
</dbReference>
<evidence type="ECO:0000256" key="22">
    <source>
        <dbReference type="RuleBase" id="RU000312"/>
    </source>
</evidence>
<dbReference type="Pfam" id="PF07714">
    <property type="entry name" value="PK_Tyr_Ser-Thr"/>
    <property type="match status" value="1"/>
</dbReference>
<evidence type="ECO:0000256" key="20">
    <source>
        <dbReference type="ARBA" id="ARBA00051243"/>
    </source>
</evidence>
<dbReference type="InterPro" id="IPR008266">
    <property type="entry name" value="Tyr_kinase_AS"/>
</dbReference>
<dbReference type="CTD" id="100122567"/>
<dbReference type="Gene3D" id="3.80.20.20">
    <property type="entry name" value="Receptor L-domain"/>
    <property type="match status" value="2"/>
</dbReference>
<comment type="subcellular location">
    <subcellularLocation>
        <location evidence="2">Membrane</location>
        <topology evidence="2">Single-pass type I membrane protein</topology>
    </subcellularLocation>
</comment>
<evidence type="ECO:0000256" key="2">
    <source>
        <dbReference type="ARBA" id="ARBA00004479"/>
    </source>
</evidence>
<evidence type="ECO:0000313" key="30">
    <source>
        <dbReference type="RefSeq" id="XP_048266414.1"/>
    </source>
</evidence>
<dbReference type="InterPro" id="IPR020635">
    <property type="entry name" value="Tyr_kinase_cat_dom"/>
</dbReference>
<dbReference type="RefSeq" id="XP_003393794.2">
    <property type="nucleotide sequence ID" value="XM_003393746.4"/>
</dbReference>
<dbReference type="SUPFAM" id="SSF52058">
    <property type="entry name" value="L domain-like"/>
    <property type="match status" value="2"/>
</dbReference>
<evidence type="ECO:0000259" key="26">
    <source>
        <dbReference type="PROSITE" id="PS50853"/>
    </source>
</evidence>
<keyword evidence="7" id="KW-0479">Metal-binding</keyword>
<keyword evidence="5" id="KW-0165">Cleavage on pair of basic residues</keyword>
<keyword evidence="14 24" id="KW-0472">Membrane</keyword>
<dbReference type="Gene3D" id="3.30.200.20">
    <property type="entry name" value="Phosphorylase Kinase, domain 1"/>
    <property type="match status" value="1"/>
</dbReference>
<dbReference type="GO" id="GO:0051897">
    <property type="term" value="P:positive regulation of phosphatidylinositol 3-kinase/protein kinase B signal transduction"/>
    <property type="evidence" value="ECO:0007669"/>
    <property type="project" value="TreeGrafter"/>
</dbReference>
<evidence type="ECO:0000256" key="16">
    <source>
        <dbReference type="ARBA" id="ARBA00023157"/>
    </source>
</evidence>
<keyword evidence="15" id="KW-0829">Tyrosine-protein kinase</keyword>
<evidence type="ECO:0000256" key="6">
    <source>
        <dbReference type="ARBA" id="ARBA00022692"/>
    </source>
</evidence>
<dbReference type="Pfam" id="PF01030">
    <property type="entry name" value="Recep_L_domain"/>
    <property type="match status" value="2"/>
</dbReference>
<dbReference type="InterPro" id="IPR001245">
    <property type="entry name" value="Ser-Thr/Tyr_kinase_cat_dom"/>
</dbReference>
<keyword evidence="3 22" id="KW-0597">Phosphoprotein</keyword>
<dbReference type="InterPro" id="IPR003961">
    <property type="entry name" value="FN3_dom"/>
</dbReference>
<accession>A0A9C6W373</accession>
<keyword evidence="9" id="KW-0677">Repeat</keyword>
<keyword evidence="11" id="KW-0418">Kinase</keyword>
<feature type="region of interest" description="Disordered" evidence="23">
    <location>
        <begin position="1638"/>
        <end position="1688"/>
    </location>
</feature>
<dbReference type="GO" id="GO:0042593">
    <property type="term" value="P:glucose homeostasis"/>
    <property type="evidence" value="ECO:0007669"/>
    <property type="project" value="TreeGrafter"/>
</dbReference>
<dbReference type="PROSITE" id="PS50853">
    <property type="entry name" value="FN3"/>
    <property type="match status" value="1"/>
</dbReference>
<evidence type="ECO:0000256" key="24">
    <source>
        <dbReference type="SAM" id="Phobius"/>
    </source>
</evidence>
<dbReference type="InterPro" id="IPR017441">
    <property type="entry name" value="Protein_kinase_ATP_BS"/>
</dbReference>
<dbReference type="OrthoDB" id="5809444at2759"/>
<dbReference type="GO" id="GO:0005524">
    <property type="term" value="F:ATP binding"/>
    <property type="evidence" value="ECO:0007669"/>
    <property type="project" value="UniProtKB-UniRule"/>
</dbReference>
<keyword evidence="6 22" id="KW-0812">Transmembrane</keyword>
<evidence type="ECO:0000256" key="23">
    <source>
        <dbReference type="SAM" id="MobiDB-lite"/>
    </source>
</evidence>
<dbReference type="InterPro" id="IPR000494">
    <property type="entry name" value="Rcpt_L-dom"/>
</dbReference>
<dbReference type="InterPro" id="IPR050122">
    <property type="entry name" value="RTK"/>
</dbReference>
<proteinExistence type="inferred from homology"/>
<dbReference type="GO" id="GO:0046872">
    <property type="term" value="F:metal ion binding"/>
    <property type="evidence" value="ECO:0007669"/>
    <property type="project" value="UniProtKB-KW"/>
</dbReference>
<dbReference type="Gene3D" id="2.10.220.10">
    <property type="entry name" value="Hormone Receptor, Insulin-like Growth Factor Receptor 1, Chain A, domain 2"/>
    <property type="match status" value="1"/>
</dbReference>
<keyword evidence="17 22" id="KW-0675">Receptor</keyword>
<dbReference type="SUPFAM" id="SSF57184">
    <property type="entry name" value="Growth factor receptor domain"/>
    <property type="match status" value="1"/>
</dbReference>
<evidence type="ECO:0000256" key="19">
    <source>
        <dbReference type="ARBA" id="ARBA00023211"/>
    </source>
</evidence>
<comment type="cofactor">
    <cofactor evidence="1">
        <name>Mn(2+)</name>
        <dbReference type="ChEBI" id="CHEBI:29035"/>
    </cofactor>
</comment>
<evidence type="ECO:0000256" key="17">
    <source>
        <dbReference type="ARBA" id="ARBA00023170"/>
    </source>
</evidence>
<evidence type="ECO:0000256" key="21">
    <source>
        <dbReference type="PROSITE-ProRule" id="PRU10141"/>
    </source>
</evidence>
<reference evidence="28 29" key="1">
    <citation type="submission" date="2025-04" db="UniProtKB">
        <authorList>
            <consortium name="RefSeq"/>
        </authorList>
    </citation>
    <scope>IDENTIFICATION</scope>
</reference>
<evidence type="ECO:0000259" key="25">
    <source>
        <dbReference type="PROSITE" id="PS50011"/>
    </source>
</evidence>
<dbReference type="PROSITE" id="PS50011">
    <property type="entry name" value="PROTEIN_KINASE_DOM"/>
    <property type="match status" value="1"/>
</dbReference>
<evidence type="ECO:0000256" key="10">
    <source>
        <dbReference type="ARBA" id="ARBA00022741"/>
    </source>
</evidence>
<keyword evidence="18" id="KW-0325">Glycoprotein</keyword>
<dbReference type="InterPro" id="IPR002011">
    <property type="entry name" value="Tyr_kinase_rcpt_2_CS"/>
</dbReference>
<dbReference type="EC" id="2.7.10.1" evidence="22"/>
<dbReference type="RefSeq" id="XP_048266409.1">
    <property type="nucleotide sequence ID" value="XM_048410452.1"/>
</dbReference>
<dbReference type="PROSITE" id="PS00239">
    <property type="entry name" value="RECEPTOR_TYR_KIN_II"/>
    <property type="match status" value="1"/>
</dbReference>
<feature type="compositionally biased region" description="Polar residues" evidence="23">
    <location>
        <begin position="1736"/>
        <end position="1748"/>
    </location>
</feature>
<dbReference type="InterPro" id="IPR006212">
    <property type="entry name" value="Furin_repeat"/>
</dbReference>
<dbReference type="SMART" id="SM00219">
    <property type="entry name" value="TyrKc"/>
    <property type="match status" value="1"/>
</dbReference>
<comment type="similarity">
    <text evidence="22">Belongs to the protein kinase superfamily. Tyr protein kinase family. Insulin receptor subfamily.</text>
</comment>
<evidence type="ECO:0000256" key="11">
    <source>
        <dbReference type="ARBA" id="ARBA00022777"/>
    </source>
</evidence>
<dbReference type="PROSITE" id="PS00109">
    <property type="entry name" value="PROTEIN_KINASE_TYR"/>
    <property type="match status" value="1"/>
</dbReference>
<keyword evidence="27" id="KW-1185">Reference proteome</keyword>
<dbReference type="Gene3D" id="2.60.40.10">
    <property type="entry name" value="Immunoglobulins"/>
    <property type="match status" value="3"/>
</dbReference>
<evidence type="ECO:0000256" key="4">
    <source>
        <dbReference type="ARBA" id="ARBA00022679"/>
    </source>
</evidence>
<keyword evidence="4" id="KW-0808">Transferase</keyword>
<feature type="compositionally biased region" description="Polar residues" evidence="23">
    <location>
        <begin position="1638"/>
        <end position="1680"/>
    </location>
</feature>
<keyword evidence="19" id="KW-0464">Manganese</keyword>
<keyword evidence="8" id="KW-0732">Signal</keyword>
<dbReference type="GO" id="GO:0005899">
    <property type="term" value="C:insulin receptor complex"/>
    <property type="evidence" value="ECO:0007669"/>
    <property type="project" value="TreeGrafter"/>
</dbReference>
<evidence type="ECO:0000256" key="13">
    <source>
        <dbReference type="ARBA" id="ARBA00022989"/>
    </source>
</evidence>
<dbReference type="GO" id="GO:0043410">
    <property type="term" value="P:positive regulation of MAPK cascade"/>
    <property type="evidence" value="ECO:0007669"/>
    <property type="project" value="TreeGrafter"/>
</dbReference>
<dbReference type="RefSeq" id="XP_048266414.1">
    <property type="nucleotide sequence ID" value="XM_048410457.1"/>
</dbReference>
<dbReference type="InterPro" id="IPR000719">
    <property type="entry name" value="Prot_kinase_dom"/>
</dbReference>
<dbReference type="CDD" id="cd00064">
    <property type="entry name" value="FU"/>
    <property type="match status" value="1"/>
</dbReference>
<feature type="domain" description="Protein kinase" evidence="25">
    <location>
        <begin position="1227"/>
        <end position="1495"/>
    </location>
</feature>
<evidence type="ECO:0000256" key="5">
    <source>
        <dbReference type="ARBA" id="ARBA00022685"/>
    </source>
</evidence>
<evidence type="ECO:0000256" key="12">
    <source>
        <dbReference type="ARBA" id="ARBA00022840"/>
    </source>
</evidence>
<keyword evidence="13 24" id="KW-1133">Transmembrane helix</keyword>
<dbReference type="PANTHER" id="PTHR24416:SF525">
    <property type="entry name" value="INSULIN-LIKE RECEPTOR"/>
    <property type="match status" value="1"/>
</dbReference>
<dbReference type="CDD" id="cd00063">
    <property type="entry name" value="FN3"/>
    <property type="match status" value="2"/>
</dbReference>
<dbReference type="GO" id="GO:0005009">
    <property type="term" value="F:insulin receptor activity"/>
    <property type="evidence" value="ECO:0007669"/>
    <property type="project" value="TreeGrafter"/>
</dbReference>
<comment type="catalytic activity">
    <reaction evidence="20 22">
        <text>L-tyrosyl-[protein] + ATP = O-phospho-L-tyrosyl-[protein] + ADP + H(+)</text>
        <dbReference type="Rhea" id="RHEA:10596"/>
        <dbReference type="Rhea" id="RHEA-COMP:10136"/>
        <dbReference type="Rhea" id="RHEA-COMP:20101"/>
        <dbReference type="ChEBI" id="CHEBI:15378"/>
        <dbReference type="ChEBI" id="CHEBI:30616"/>
        <dbReference type="ChEBI" id="CHEBI:46858"/>
        <dbReference type="ChEBI" id="CHEBI:61978"/>
        <dbReference type="ChEBI" id="CHEBI:456216"/>
        <dbReference type="EC" id="2.7.10.1"/>
    </reaction>
</comment>
<dbReference type="CDD" id="cd05032">
    <property type="entry name" value="PTKc_InsR_like"/>
    <property type="match status" value="1"/>
</dbReference>
<dbReference type="InterPro" id="IPR013783">
    <property type="entry name" value="Ig-like_fold"/>
</dbReference>
<dbReference type="SMART" id="SM00261">
    <property type="entry name" value="FU"/>
    <property type="match status" value="1"/>
</dbReference>
<feature type="transmembrane region" description="Helical" evidence="24">
    <location>
        <begin position="1166"/>
        <end position="1189"/>
    </location>
</feature>
<keyword evidence="16" id="KW-1015">Disulfide bond</keyword>
<keyword evidence="10 21" id="KW-0547">Nucleotide-binding</keyword>
<gene>
    <name evidence="28 29 30" type="primary">LOC100650952</name>
</gene>